<evidence type="ECO:0000313" key="3">
    <source>
        <dbReference type="Proteomes" id="UP001595075"/>
    </source>
</evidence>
<feature type="region of interest" description="Disordered" evidence="1">
    <location>
        <begin position="159"/>
        <end position="181"/>
    </location>
</feature>
<feature type="region of interest" description="Disordered" evidence="1">
    <location>
        <begin position="1"/>
        <end position="35"/>
    </location>
</feature>
<proteinExistence type="predicted"/>
<evidence type="ECO:0000256" key="1">
    <source>
        <dbReference type="SAM" id="MobiDB-lite"/>
    </source>
</evidence>
<organism evidence="2 3">
    <name type="scientific">Oculimacula yallundae</name>
    <dbReference type="NCBI Taxonomy" id="86028"/>
    <lineage>
        <taxon>Eukaryota</taxon>
        <taxon>Fungi</taxon>
        <taxon>Dikarya</taxon>
        <taxon>Ascomycota</taxon>
        <taxon>Pezizomycotina</taxon>
        <taxon>Leotiomycetes</taxon>
        <taxon>Helotiales</taxon>
        <taxon>Ploettnerulaceae</taxon>
        <taxon>Oculimacula</taxon>
    </lineage>
</organism>
<reference evidence="2 3" key="1">
    <citation type="journal article" date="2024" name="Commun. Biol.">
        <title>Comparative genomic analysis of thermophilic fungi reveals convergent evolutionary adaptations and gene losses.</title>
        <authorList>
            <person name="Steindorff A.S."/>
            <person name="Aguilar-Pontes M.V."/>
            <person name="Robinson A.J."/>
            <person name="Andreopoulos B."/>
            <person name="LaButti K."/>
            <person name="Kuo A."/>
            <person name="Mondo S."/>
            <person name="Riley R."/>
            <person name="Otillar R."/>
            <person name="Haridas S."/>
            <person name="Lipzen A."/>
            <person name="Grimwood J."/>
            <person name="Schmutz J."/>
            <person name="Clum A."/>
            <person name="Reid I.D."/>
            <person name="Moisan M.C."/>
            <person name="Butler G."/>
            <person name="Nguyen T.T.M."/>
            <person name="Dewar K."/>
            <person name="Conant G."/>
            <person name="Drula E."/>
            <person name="Henrissat B."/>
            <person name="Hansel C."/>
            <person name="Singer S."/>
            <person name="Hutchinson M.I."/>
            <person name="de Vries R.P."/>
            <person name="Natvig D.O."/>
            <person name="Powell A.J."/>
            <person name="Tsang A."/>
            <person name="Grigoriev I.V."/>
        </authorList>
    </citation>
    <scope>NUCLEOTIDE SEQUENCE [LARGE SCALE GENOMIC DNA]</scope>
    <source>
        <strain evidence="2 3">CBS 494.80</strain>
    </source>
</reference>
<dbReference type="Proteomes" id="UP001595075">
    <property type="component" value="Unassembled WGS sequence"/>
</dbReference>
<accession>A0ABR4C8N9</accession>
<feature type="compositionally biased region" description="Acidic residues" evidence="1">
    <location>
        <begin position="159"/>
        <end position="180"/>
    </location>
</feature>
<dbReference type="EMBL" id="JAZHXI010000011">
    <property type="protein sequence ID" value="KAL2066100.1"/>
    <property type="molecule type" value="Genomic_DNA"/>
</dbReference>
<sequence length="240" mass="25732">MSFIARSNRKSNKAGQGQDGKMAAPPRKPASNASVPALAAFKKRCQNCADYRHRPCLGSKPCESCRNPGEGGPIICRDQRGNPFPGQEGLIAAQAEASVPATGGGHGGGLPQELAQPVVNQAMPPLAMQAPVPAPGSHPAIPADQPAQPIPAQHILGQEEEEEIEEGGGDEEMERDVEMEEHEHVGVKVFQSQEELDKYWDAVEDAEDAAQQRYYRLMGRGTAIYSAPDSSVGRRVIKFS</sequence>
<evidence type="ECO:0008006" key="4">
    <source>
        <dbReference type="Google" id="ProtNLM"/>
    </source>
</evidence>
<keyword evidence="3" id="KW-1185">Reference proteome</keyword>
<comment type="caution">
    <text evidence="2">The sequence shown here is derived from an EMBL/GenBank/DDBJ whole genome shotgun (WGS) entry which is preliminary data.</text>
</comment>
<protein>
    <recommendedName>
        <fullName evidence="4">Zn(2)-C6 fungal-type domain-containing protein</fullName>
    </recommendedName>
</protein>
<gene>
    <name evidence="2" type="ORF">VTL71DRAFT_2171</name>
</gene>
<name>A0ABR4C8N9_9HELO</name>
<evidence type="ECO:0000313" key="2">
    <source>
        <dbReference type="EMBL" id="KAL2066100.1"/>
    </source>
</evidence>